<dbReference type="Proteomes" id="UP001152798">
    <property type="component" value="Chromosome 1"/>
</dbReference>
<sequence length="168" mass="18112">MGPYREPLLLLPVRLRNTGCSVPVPVTAGPYAPPFRCHSWALSVLHCSTVPLSLLGLIGTPLLHRSAVTVGPYLVLHCSTVPLSLLGLIGTPLIHRSSVTVGPYRYSIAPLFRCHCWALSVLHCSTVPLSLLGLIGTALLHCSVVTVGPYRYSTAPPFRCHSWAFPVL</sequence>
<accession>A0A9P0E7Q2</accession>
<keyword evidence="2" id="KW-1185">Reference proteome</keyword>
<gene>
    <name evidence="1" type="ORF">NEZAVI_LOCUS1226</name>
</gene>
<evidence type="ECO:0000313" key="2">
    <source>
        <dbReference type="Proteomes" id="UP001152798"/>
    </source>
</evidence>
<name>A0A9P0E7Q2_NEZVI</name>
<dbReference type="AlphaFoldDB" id="A0A9P0E7Q2"/>
<evidence type="ECO:0000313" key="1">
    <source>
        <dbReference type="EMBL" id="CAH1389944.1"/>
    </source>
</evidence>
<organism evidence="1 2">
    <name type="scientific">Nezara viridula</name>
    <name type="common">Southern green stink bug</name>
    <name type="synonym">Cimex viridulus</name>
    <dbReference type="NCBI Taxonomy" id="85310"/>
    <lineage>
        <taxon>Eukaryota</taxon>
        <taxon>Metazoa</taxon>
        <taxon>Ecdysozoa</taxon>
        <taxon>Arthropoda</taxon>
        <taxon>Hexapoda</taxon>
        <taxon>Insecta</taxon>
        <taxon>Pterygota</taxon>
        <taxon>Neoptera</taxon>
        <taxon>Paraneoptera</taxon>
        <taxon>Hemiptera</taxon>
        <taxon>Heteroptera</taxon>
        <taxon>Panheteroptera</taxon>
        <taxon>Pentatomomorpha</taxon>
        <taxon>Pentatomoidea</taxon>
        <taxon>Pentatomidae</taxon>
        <taxon>Pentatominae</taxon>
        <taxon>Nezara</taxon>
    </lineage>
</organism>
<reference evidence="1" key="1">
    <citation type="submission" date="2022-01" db="EMBL/GenBank/DDBJ databases">
        <authorList>
            <person name="King R."/>
        </authorList>
    </citation>
    <scope>NUCLEOTIDE SEQUENCE</scope>
</reference>
<dbReference type="EMBL" id="OV725077">
    <property type="protein sequence ID" value="CAH1389944.1"/>
    <property type="molecule type" value="Genomic_DNA"/>
</dbReference>
<proteinExistence type="predicted"/>
<protein>
    <submittedName>
        <fullName evidence="1">Uncharacterized protein</fullName>
    </submittedName>
</protein>